<feature type="transmembrane region" description="Helical" evidence="1">
    <location>
        <begin position="52"/>
        <end position="70"/>
    </location>
</feature>
<evidence type="ECO:0000313" key="3">
    <source>
        <dbReference type="Proteomes" id="UP001183607"/>
    </source>
</evidence>
<sequence length="142" mass="14706">MSSEQTSTEPAHRPRRLFLATLVCVLEALALVGGGLYVLVRGLAGSGDQGDTATVGLMLVVLGAIPGIAARGLWRLRRWSRGPAVITQLMGLPVAWTLLKTDSMFIPGGIALAAASIAGLVCLLNKETTETLGIRAPSDAAS</sequence>
<evidence type="ECO:0000256" key="1">
    <source>
        <dbReference type="SAM" id="Phobius"/>
    </source>
</evidence>
<accession>A0ABD5EEJ6</accession>
<comment type="caution">
    <text evidence="2">The sequence shown here is derived from an EMBL/GenBank/DDBJ whole genome shotgun (WGS) entry which is preliminary data.</text>
</comment>
<keyword evidence="1" id="KW-0472">Membrane</keyword>
<feature type="transmembrane region" description="Helical" evidence="1">
    <location>
        <begin position="17"/>
        <end position="40"/>
    </location>
</feature>
<name>A0ABD5EEJ6_9ACTN</name>
<keyword evidence="1" id="KW-1133">Transmembrane helix</keyword>
<reference evidence="3" key="1">
    <citation type="submission" date="2023-07" db="EMBL/GenBank/DDBJ databases">
        <title>30 novel species of actinomycetes from the DSMZ collection.</title>
        <authorList>
            <person name="Nouioui I."/>
        </authorList>
    </citation>
    <scope>NUCLEOTIDE SEQUENCE [LARGE SCALE GENOMIC DNA]</scope>
    <source>
        <strain evidence="3">DSM 41982</strain>
    </source>
</reference>
<evidence type="ECO:0008006" key="4">
    <source>
        <dbReference type="Google" id="ProtNLM"/>
    </source>
</evidence>
<proteinExistence type="predicted"/>
<protein>
    <recommendedName>
        <fullName evidence="4">Integral membrane protein</fullName>
    </recommendedName>
</protein>
<dbReference type="EMBL" id="JAVRER010000063">
    <property type="protein sequence ID" value="MDT0419083.1"/>
    <property type="molecule type" value="Genomic_DNA"/>
</dbReference>
<gene>
    <name evidence="2" type="ORF">RM574_26735</name>
</gene>
<feature type="transmembrane region" description="Helical" evidence="1">
    <location>
        <begin position="82"/>
        <end position="99"/>
    </location>
</feature>
<feature type="transmembrane region" description="Helical" evidence="1">
    <location>
        <begin position="105"/>
        <end position="125"/>
    </location>
</feature>
<dbReference type="AlphaFoldDB" id="A0ABD5EEJ6"/>
<dbReference type="RefSeq" id="WP_093853486.1">
    <property type="nucleotide sequence ID" value="NZ_JAVRER010000063.1"/>
</dbReference>
<dbReference type="Proteomes" id="UP001183607">
    <property type="component" value="Unassembled WGS sequence"/>
</dbReference>
<organism evidence="2 3">
    <name type="scientific">Streptomyces evansiae</name>
    <dbReference type="NCBI Taxonomy" id="3075535"/>
    <lineage>
        <taxon>Bacteria</taxon>
        <taxon>Bacillati</taxon>
        <taxon>Actinomycetota</taxon>
        <taxon>Actinomycetes</taxon>
        <taxon>Kitasatosporales</taxon>
        <taxon>Streptomycetaceae</taxon>
        <taxon>Streptomyces</taxon>
    </lineage>
</organism>
<evidence type="ECO:0000313" key="2">
    <source>
        <dbReference type="EMBL" id="MDT0419083.1"/>
    </source>
</evidence>
<keyword evidence="1" id="KW-0812">Transmembrane</keyword>